<organism evidence="1 2">
    <name type="scientific">Paramecium octaurelia</name>
    <dbReference type="NCBI Taxonomy" id="43137"/>
    <lineage>
        <taxon>Eukaryota</taxon>
        <taxon>Sar</taxon>
        <taxon>Alveolata</taxon>
        <taxon>Ciliophora</taxon>
        <taxon>Intramacronucleata</taxon>
        <taxon>Oligohymenophorea</taxon>
        <taxon>Peniculida</taxon>
        <taxon>Parameciidae</taxon>
        <taxon>Paramecium</taxon>
    </lineage>
</organism>
<dbReference type="Proteomes" id="UP000683925">
    <property type="component" value="Unassembled WGS sequence"/>
</dbReference>
<dbReference type="OrthoDB" id="285729at2759"/>
<proteinExistence type="predicted"/>
<protein>
    <submittedName>
        <fullName evidence="1">Uncharacterized protein</fullName>
    </submittedName>
</protein>
<sequence>MQNNTLISVIYQEQFLKETIQSKSSENRVDICIIFRTYIFSIRNLIINFIINLLYGQEKNCQTSIKISQTSIFKEQKDKQVIERVKQNSWNKNISFTHNLNNLVMNTGYQINQKITIELKQKEQAPQQYKEAEKFLLIKQKNCRDRQKQITIRRG</sequence>
<evidence type="ECO:0000313" key="1">
    <source>
        <dbReference type="EMBL" id="CAD8207358.1"/>
    </source>
</evidence>
<keyword evidence="2" id="KW-1185">Reference proteome</keyword>
<dbReference type="EMBL" id="CAJJDP010000141">
    <property type="protein sequence ID" value="CAD8207358.1"/>
    <property type="molecule type" value="Genomic_DNA"/>
</dbReference>
<name>A0A8S1Y3Y0_PAROT</name>
<accession>A0A8S1Y3Y0</accession>
<gene>
    <name evidence="1" type="ORF">POCTA_138.1.T1400191</name>
</gene>
<evidence type="ECO:0000313" key="2">
    <source>
        <dbReference type="Proteomes" id="UP000683925"/>
    </source>
</evidence>
<dbReference type="AlphaFoldDB" id="A0A8S1Y3Y0"/>
<comment type="caution">
    <text evidence="1">The sequence shown here is derived from an EMBL/GenBank/DDBJ whole genome shotgun (WGS) entry which is preliminary data.</text>
</comment>
<reference evidence="1" key="1">
    <citation type="submission" date="2021-01" db="EMBL/GenBank/DDBJ databases">
        <authorList>
            <consortium name="Genoscope - CEA"/>
            <person name="William W."/>
        </authorList>
    </citation>
    <scope>NUCLEOTIDE SEQUENCE</scope>
</reference>